<evidence type="ECO:0000313" key="2">
    <source>
        <dbReference type="Proteomes" id="UP000247099"/>
    </source>
</evidence>
<dbReference type="Proteomes" id="UP000247099">
    <property type="component" value="Unassembled WGS sequence"/>
</dbReference>
<dbReference type="EMBL" id="QHJQ01000007">
    <property type="protein sequence ID" value="PXA03657.1"/>
    <property type="molecule type" value="Genomic_DNA"/>
</dbReference>
<sequence>MSLSHVIRFVFLLSIFIAGSALARTVSWKPERTLGSAQLALDELRGIYLPDEPSERLQAAADDLLAHWPGSLERATGEPTKRALVLVRDTGCSRVRRSLLRGGMQDTGGFTLRRDRTRVYLTAATDEGLANGLYAICRELLGLRWYWAGELGFETVGEPADTFPDRVWREEPAFVQRALHPVNSDFGRRNGLNRVYSFNHNLARIFDADVYEAHPEVFAEIGGERRPPRGSAGTDPQPDFTHPLAVELAAEAARAHFAANPEANSFSLSINDNSLFDEGERTARAVVKGGDFEWEGKKVEGGNVRKCEGGLAGDSGVEAARLEAAQLESRTKSSQESPAVTSEATKDLGEVEYFRGRPNYTDLVFGFMNQVATRVFDPRNDQLRIADSRIPEVSPTTDHCAPSTAAKAPFLTALAYYWTEQSPSFKIHPQVMPVLTSDRAQWHDPAYRAQDKALIDRWANSGAGRIATWDYYFGAPYPYPRQFTQWIGESIAYLHGAGVDVFYSQLPSVWGLDGPKAWLTAELLRDPRQDVGALLDEYYREFFGAAAEPIREFYRIAEQTRNERAGTANWIKFYKDEAGIELFDKAKLQRMRECLDRAEALLAKDSGPYFGKLASTSGASTGIDRFKKRVQVVSEAFAYTESYADYHRSRLALVDEAMARLNRSAAREGASALLDARSEYLRAKQSFDDLKGSLAARPMHGGFKLFNRLAQSDPMPLVRAALAHAGIVPEDSDEEQRSMLQARQAGEARYIRAGVNPGLKHDGVERRNFLGPNLPVVEGWGIEYRASEGLNITAARGQEAAGLRIEHADIVGLTKTYPVLGEKTYLLEIDASWQVSPDNRTRIQLNWKSADGQSLRTDIPLRLPNGDSGGIQKLQFVFQSPVNAYDLKFAIVTNRQYEGDFLEIRQVAFGLLKSD</sequence>
<name>A0A317ZH71_9BACT</name>
<evidence type="ECO:0000313" key="1">
    <source>
        <dbReference type="EMBL" id="PXA03657.1"/>
    </source>
</evidence>
<dbReference type="InterPro" id="IPR032287">
    <property type="entry name" value="DUF4838"/>
</dbReference>
<comment type="caution">
    <text evidence="1">The sequence shown here is derived from an EMBL/GenBank/DDBJ whole genome shotgun (WGS) entry which is preliminary data.</text>
</comment>
<keyword evidence="2" id="KW-1185">Reference proteome</keyword>
<proteinExistence type="predicted"/>
<protein>
    <recommendedName>
        <fullName evidence="3">DUF4838 domain-containing protein</fullName>
    </recommendedName>
</protein>
<dbReference type="AlphaFoldDB" id="A0A317ZH71"/>
<dbReference type="Pfam" id="PF16126">
    <property type="entry name" value="DUF4838"/>
    <property type="match status" value="2"/>
</dbReference>
<reference evidence="1 2" key="1">
    <citation type="submission" date="2018-05" db="EMBL/GenBank/DDBJ databases">
        <title>Coraliomargarita sinensis sp. nov., isolated from a marine solar saltern.</title>
        <authorList>
            <person name="Zhou L.Y."/>
        </authorList>
    </citation>
    <scope>NUCLEOTIDE SEQUENCE [LARGE SCALE GENOMIC DNA]</scope>
    <source>
        <strain evidence="1 2">WN38</strain>
    </source>
</reference>
<gene>
    <name evidence="1" type="ORF">DDZ13_10185</name>
</gene>
<dbReference type="OrthoDB" id="8038899at2"/>
<evidence type="ECO:0008006" key="3">
    <source>
        <dbReference type="Google" id="ProtNLM"/>
    </source>
</evidence>
<accession>A0A317ZH71</accession>
<dbReference type="InParanoid" id="A0A317ZH71"/>
<dbReference type="RefSeq" id="WP_110131352.1">
    <property type="nucleotide sequence ID" value="NZ_QHJQ01000007.1"/>
</dbReference>
<organism evidence="1 2">
    <name type="scientific">Coraliomargarita sinensis</name>
    <dbReference type="NCBI Taxonomy" id="2174842"/>
    <lineage>
        <taxon>Bacteria</taxon>
        <taxon>Pseudomonadati</taxon>
        <taxon>Verrucomicrobiota</taxon>
        <taxon>Opitutia</taxon>
        <taxon>Puniceicoccales</taxon>
        <taxon>Coraliomargaritaceae</taxon>
        <taxon>Coraliomargarita</taxon>
    </lineage>
</organism>